<dbReference type="UniPathway" id="UPA00562">
    <property type="reaction ID" value="UER00703"/>
</dbReference>
<dbReference type="GO" id="GO:0046294">
    <property type="term" value="P:formaldehyde catabolic process"/>
    <property type="evidence" value="ECO:0007669"/>
    <property type="project" value="UniProtKB-UniRule"/>
</dbReference>
<evidence type="ECO:0000256" key="10">
    <source>
        <dbReference type="ARBA" id="ARBA00030468"/>
    </source>
</evidence>
<evidence type="ECO:0000256" key="2">
    <source>
        <dbReference type="ARBA" id="ARBA00004496"/>
    </source>
</evidence>
<keyword evidence="14" id="KW-1185">Reference proteome</keyword>
<keyword evidence="9 12" id="KW-0378">Hydrolase</keyword>
<evidence type="ECO:0000256" key="7">
    <source>
        <dbReference type="ARBA" id="ARBA00022490"/>
    </source>
</evidence>
<comment type="pathway">
    <text evidence="3 12">One-carbon metabolism; formaldehyde degradation; formate from formaldehyde (H(4)MPT route): step 3/5.</text>
</comment>
<dbReference type="GO" id="GO:0005737">
    <property type="term" value="C:cytoplasm"/>
    <property type="evidence" value="ECO:0007669"/>
    <property type="project" value="UniProtKB-SubCell"/>
</dbReference>
<organism evidence="13 14">
    <name type="scientific">Anatilimnocola aggregata</name>
    <dbReference type="NCBI Taxonomy" id="2528021"/>
    <lineage>
        <taxon>Bacteria</taxon>
        <taxon>Pseudomonadati</taxon>
        <taxon>Planctomycetota</taxon>
        <taxon>Planctomycetia</taxon>
        <taxon>Pirellulales</taxon>
        <taxon>Pirellulaceae</taxon>
        <taxon>Anatilimnocola</taxon>
    </lineage>
</organism>
<dbReference type="OrthoDB" id="241529at2"/>
<dbReference type="EMBL" id="CP036274">
    <property type="protein sequence ID" value="QDU25444.1"/>
    <property type="molecule type" value="Genomic_DNA"/>
</dbReference>
<protein>
    <recommendedName>
        <fullName evidence="6 12">Methenyltetrahydromethanopterin cyclohydrolase</fullName>
        <ecNumber evidence="5 12">3.5.4.27</ecNumber>
    </recommendedName>
    <alternativeName>
        <fullName evidence="10 12">Methenyl-H4MPT cyclohydrolase</fullName>
    </alternativeName>
</protein>
<gene>
    <name evidence="12 13" type="primary">mch</name>
    <name evidence="13" type="ORF">ETAA8_05120</name>
</gene>
<comment type="subcellular location">
    <subcellularLocation>
        <location evidence="2 12">Cytoplasm</location>
    </subcellularLocation>
</comment>
<proteinExistence type="inferred from homology"/>
<dbReference type="Gene3D" id="3.30.1030.10">
    <property type="entry name" value="Methenyltetrahydromethanopterin Cyclohydrolase, Chain A, domain 2"/>
    <property type="match status" value="1"/>
</dbReference>
<dbReference type="InterPro" id="IPR003209">
    <property type="entry name" value="METHMP_CycHdrlase"/>
</dbReference>
<evidence type="ECO:0000256" key="12">
    <source>
        <dbReference type="HAMAP-Rule" id="MF_00486"/>
    </source>
</evidence>
<evidence type="ECO:0000256" key="1">
    <source>
        <dbReference type="ARBA" id="ARBA00004058"/>
    </source>
</evidence>
<evidence type="ECO:0000256" key="3">
    <source>
        <dbReference type="ARBA" id="ARBA00005087"/>
    </source>
</evidence>
<keyword evidence="8 12" id="KW-0554">One-carbon metabolism</keyword>
<evidence type="ECO:0000313" key="14">
    <source>
        <dbReference type="Proteomes" id="UP000315017"/>
    </source>
</evidence>
<keyword evidence="7 12" id="KW-0963">Cytoplasm</keyword>
<dbReference type="KEGG" id="aagg:ETAA8_05120"/>
<comment type="catalytic activity">
    <reaction evidence="11 12">
        <text>5,10-methenyl-5,6,7,8-tetrahydromethanopterin + H2O = N(5)-formyl-5,6,7,8-tetrahydromethanopterin + H(+)</text>
        <dbReference type="Rhea" id="RHEA:19053"/>
        <dbReference type="ChEBI" id="CHEBI:15377"/>
        <dbReference type="ChEBI" id="CHEBI:15378"/>
        <dbReference type="ChEBI" id="CHEBI:58018"/>
        <dbReference type="ChEBI" id="CHEBI:58337"/>
        <dbReference type="EC" id="3.5.4.27"/>
    </reaction>
</comment>
<dbReference type="SUPFAM" id="SSF56199">
    <property type="entry name" value="Methenyltetrahydromethanopterin cyclohydrolase"/>
    <property type="match status" value="1"/>
</dbReference>
<evidence type="ECO:0000256" key="5">
    <source>
        <dbReference type="ARBA" id="ARBA00012765"/>
    </source>
</evidence>
<dbReference type="EC" id="3.5.4.27" evidence="5 12"/>
<evidence type="ECO:0000256" key="4">
    <source>
        <dbReference type="ARBA" id="ARBA00006902"/>
    </source>
</evidence>
<comment type="similarity">
    <text evidence="4 12">Belongs to the MCH family.</text>
</comment>
<evidence type="ECO:0000256" key="9">
    <source>
        <dbReference type="ARBA" id="ARBA00022801"/>
    </source>
</evidence>
<accession>A0A517Y5C0</accession>
<comment type="function">
    <text evidence="1 12">Catalyzes the hydrolysis of methenyl-H(4)MPT(+) to 5-formyl-H(4)MPT.</text>
</comment>
<dbReference type="Gene3D" id="3.10.340.11">
    <property type="entry name" value="Methenyltetrahydromethanopterin Cyclohydrolase, Chain A, domain 1"/>
    <property type="match status" value="1"/>
</dbReference>
<evidence type="ECO:0000256" key="6">
    <source>
        <dbReference type="ARBA" id="ARBA00020597"/>
    </source>
</evidence>
<dbReference type="Proteomes" id="UP000315017">
    <property type="component" value="Chromosome"/>
</dbReference>
<dbReference type="GO" id="GO:0006730">
    <property type="term" value="P:one-carbon metabolic process"/>
    <property type="evidence" value="ECO:0007669"/>
    <property type="project" value="UniProtKB-UniRule"/>
</dbReference>
<dbReference type="NCBIfam" id="TIGR03120">
    <property type="entry name" value="one_C_mch"/>
    <property type="match status" value="1"/>
</dbReference>
<evidence type="ECO:0000313" key="13">
    <source>
        <dbReference type="EMBL" id="QDU25444.1"/>
    </source>
</evidence>
<evidence type="ECO:0000256" key="11">
    <source>
        <dbReference type="ARBA" id="ARBA00048684"/>
    </source>
</evidence>
<dbReference type="GO" id="GO:0018759">
    <property type="term" value="F:methenyltetrahydromethanopterin cyclohydrolase activity"/>
    <property type="evidence" value="ECO:0007669"/>
    <property type="project" value="UniProtKB-UniRule"/>
</dbReference>
<dbReference type="AlphaFoldDB" id="A0A517Y5C0"/>
<dbReference type="RefSeq" id="WP_145084390.1">
    <property type="nucleotide sequence ID" value="NZ_CP036274.1"/>
</dbReference>
<evidence type="ECO:0000256" key="8">
    <source>
        <dbReference type="ARBA" id="ARBA00022563"/>
    </source>
</evidence>
<dbReference type="HAMAP" id="MF_00486">
    <property type="entry name" value="McH"/>
    <property type="match status" value="1"/>
</dbReference>
<dbReference type="Pfam" id="PF02289">
    <property type="entry name" value="MCH"/>
    <property type="match status" value="1"/>
</dbReference>
<sequence>MPVASLSLNDRAWQRADLLAAEPLRYNLHVARLPGGARLIDCGVQVAGGLEAGRQLAEICLSGLGTVSIVPGERQLWAGPAVTVHTDQPVAACLASQYAGWQVTCEKYFAMGSGPMRAAANREPLFKDIGNTEAPQQVVGILETNQLPTAAITGQIAEACRVAPDKVTLLCAPTASLAGTMQVVARSLETALHKLHELKFDLTKIVSGFGVAPLPPIAKDDLDAIGRTNDAILYGGEVTIWVRASDDELATLGPQVPSSSSRDFGEPFGKIFERYSGDFYKIDPFLFSPAVINFVNLTSGKLHRFGQFRPDVLQQWLT</sequence>
<reference evidence="13 14" key="1">
    <citation type="submission" date="2019-02" db="EMBL/GenBank/DDBJ databases">
        <title>Deep-cultivation of Planctomycetes and their phenomic and genomic characterization uncovers novel biology.</title>
        <authorList>
            <person name="Wiegand S."/>
            <person name="Jogler M."/>
            <person name="Boedeker C."/>
            <person name="Pinto D."/>
            <person name="Vollmers J."/>
            <person name="Rivas-Marin E."/>
            <person name="Kohn T."/>
            <person name="Peeters S.H."/>
            <person name="Heuer A."/>
            <person name="Rast P."/>
            <person name="Oberbeckmann S."/>
            <person name="Bunk B."/>
            <person name="Jeske O."/>
            <person name="Meyerdierks A."/>
            <person name="Storesund J.E."/>
            <person name="Kallscheuer N."/>
            <person name="Luecker S."/>
            <person name="Lage O.M."/>
            <person name="Pohl T."/>
            <person name="Merkel B.J."/>
            <person name="Hornburger P."/>
            <person name="Mueller R.-W."/>
            <person name="Bruemmer F."/>
            <person name="Labrenz M."/>
            <person name="Spormann A.M."/>
            <person name="Op den Camp H."/>
            <person name="Overmann J."/>
            <person name="Amann R."/>
            <person name="Jetten M.S.M."/>
            <person name="Mascher T."/>
            <person name="Medema M.H."/>
            <person name="Devos D.P."/>
            <person name="Kaster A.-K."/>
            <person name="Ovreas L."/>
            <person name="Rohde M."/>
            <person name="Galperin M.Y."/>
            <person name="Jogler C."/>
        </authorList>
    </citation>
    <scope>NUCLEOTIDE SEQUENCE [LARGE SCALE GENOMIC DNA]</scope>
    <source>
        <strain evidence="13 14">ETA_A8</strain>
    </source>
</reference>
<name>A0A517Y5C0_9BACT</name>